<sequence>MVKSLGDAPHDHCLATGHDMQSWTSGSQNRTLISKLKPPIKPFYNIIQSAKPASPRLAHCFQTNATSRLMMATEQLNMQATKVKEGNQPPEANMA</sequence>
<name>A0ABP1BTC2_9BRYO</name>
<feature type="region of interest" description="Disordered" evidence="1">
    <location>
        <begin position="1"/>
        <end position="26"/>
    </location>
</feature>
<evidence type="ECO:0000313" key="3">
    <source>
        <dbReference type="Proteomes" id="UP001497522"/>
    </source>
</evidence>
<protein>
    <submittedName>
        <fullName evidence="2">Uncharacterized protein</fullName>
    </submittedName>
</protein>
<accession>A0ABP1BTC2</accession>
<proteinExistence type="predicted"/>
<keyword evidence="3" id="KW-1185">Reference proteome</keyword>
<evidence type="ECO:0000256" key="1">
    <source>
        <dbReference type="SAM" id="MobiDB-lite"/>
    </source>
</evidence>
<evidence type="ECO:0000313" key="2">
    <source>
        <dbReference type="EMBL" id="CAK9879576.1"/>
    </source>
</evidence>
<dbReference type="EMBL" id="OZ023708">
    <property type="protein sequence ID" value="CAK9879576.1"/>
    <property type="molecule type" value="Genomic_DNA"/>
</dbReference>
<organism evidence="2 3">
    <name type="scientific">Sphagnum jensenii</name>
    <dbReference type="NCBI Taxonomy" id="128206"/>
    <lineage>
        <taxon>Eukaryota</taxon>
        <taxon>Viridiplantae</taxon>
        <taxon>Streptophyta</taxon>
        <taxon>Embryophyta</taxon>
        <taxon>Bryophyta</taxon>
        <taxon>Sphagnophytina</taxon>
        <taxon>Sphagnopsida</taxon>
        <taxon>Sphagnales</taxon>
        <taxon>Sphagnaceae</taxon>
        <taxon>Sphagnum</taxon>
    </lineage>
</organism>
<reference evidence="2" key="1">
    <citation type="submission" date="2024-03" db="EMBL/GenBank/DDBJ databases">
        <authorList>
            <consortium name="ELIXIR-Norway"/>
            <consortium name="Elixir Norway"/>
        </authorList>
    </citation>
    <scope>NUCLEOTIDE SEQUENCE</scope>
</reference>
<gene>
    <name evidence="2" type="ORF">CSSPJE1EN2_LOCUS21089</name>
</gene>
<dbReference type="Proteomes" id="UP001497522">
    <property type="component" value="Chromosome 7"/>
</dbReference>